<feature type="domain" description="Mannosyl-glycoprotein endo-beta-N-acetylglucosamidase-like" evidence="4">
    <location>
        <begin position="14"/>
        <end position="174"/>
    </location>
</feature>
<dbReference type="GO" id="GO:0004040">
    <property type="term" value="F:amidase activity"/>
    <property type="evidence" value="ECO:0007669"/>
    <property type="project" value="InterPro"/>
</dbReference>
<dbReference type="AlphaFoldDB" id="A0A1S6QL68"/>
<dbReference type="InterPro" id="IPR002901">
    <property type="entry name" value="MGlyc_endo_b_GlcNAc-like_dom"/>
</dbReference>
<sequence>MAFCALISLFCFGKLSVSASVQTDFINQMKAPIIKVSRENHLYASVMMAQAMLESDCGQSELATQGNNYFGIKGSYDGQSVTMNTQEMTEKGKTVSTSAVFKKYPTLLESIEDNARILRNGTDDDPQLYSGTWTTNSLSASDAAMALSSTYATDMEYGDKLNHLINTYHLEKLDTSPSSTNINDKIAAEIKQQMSKPKPVAQTSEETVPSKITNRKIEIASQHVFQTKHSKQATRINLPIEHAIQK</sequence>
<dbReference type="KEGG" id="lcu:PL11_008105"/>
<dbReference type="Pfam" id="PF01832">
    <property type="entry name" value="Glucosaminidase"/>
    <property type="match status" value="1"/>
</dbReference>
<evidence type="ECO:0000256" key="3">
    <source>
        <dbReference type="SAM" id="SignalP"/>
    </source>
</evidence>
<evidence type="ECO:0000259" key="4">
    <source>
        <dbReference type="SMART" id="SM00047"/>
    </source>
</evidence>
<evidence type="ECO:0000313" key="5">
    <source>
        <dbReference type="EMBL" id="AQW22364.1"/>
    </source>
</evidence>
<dbReference type="SMART" id="SM00047">
    <property type="entry name" value="LYZ2"/>
    <property type="match status" value="1"/>
</dbReference>
<dbReference type="PANTHER" id="PTHR33308:SF9">
    <property type="entry name" value="PEPTIDOGLYCAN HYDROLASE FLGJ"/>
    <property type="match status" value="1"/>
</dbReference>
<feature type="chain" id="PRO_5010570532" description="Mannosyl-glycoprotein endo-beta-N-acetylglucosamidase-like domain-containing protein" evidence="3">
    <location>
        <begin position="20"/>
        <end position="246"/>
    </location>
</feature>
<reference evidence="5 6" key="1">
    <citation type="journal article" date="2015" name="Genome Announc.">
        <title>Genome Sequence of Lactobacillus curieae CCTCC M 2011381T, a Novel Producer of Gamma-aminobutyric Acid.</title>
        <authorList>
            <person name="Wang Y."/>
            <person name="Wang Y."/>
            <person name="Lang C."/>
            <person name="Wei D."/>
            <person name="Xu P."/>
            <person name="Xie J."/>
        </authorList>
    </citation>
    <scope>NUCLEOTIDE SEQUENCE [LARGE SCALE GENOMIC DNA]</scope>
    <source>
        <strain evidence="5 6">CCTCC M 2011381</strain>
    </source>
</reference>
<feature type="signal peptide" evidence="3">
    <location>
        <begin position="1"/>
        <end position="19"/>
    </location>
</feature>
<gene>
    <name evidence="5" type="ORF">PL11_008105</name>
</gene>
<evidence type="ECO:0000256" key="2">
    <source>
        <dbReference type="ARBA" id="ARBA00022801"/>
    </source>
</evidence>
<keyword evidence="2" id="KW-0378">Hydrolase</keyword>
<accession>A0A1S6QL68</accession>
<name>A0A1S6QL68_9LACO</name>
<proteinExistence type="inferred from homology"/>
<protein>
    <recommendedName>
        <fullName evidence="4">Mannosyl-glycoprotein endo-beta-N-acetylglucosamidase-like domain-containing protein</fullName>
    </recommendedName>
</protein>
<dbReference type="Gene3D" id="4.10.80.30">
    <property type="entry name" value="DNA polymerase, domain 6"/>
    <property type="match status" value="1"/>
</dbReference>
<comment type="similarity">
    <text evidence="1">Belongs to the glycosyl hydrolase 73 family.</text>
</comment>
<dbReference type="PANTHER" id="PTHR33308">
    <property type="entry name" value="PEPTIDOGLYCAN HYDROLASE FLGJ"/>
    <property type="match status" value="1"/>
</dbReference>
<dbReference type="Gene3D" id="1.10.530.10">
    <property type="match status" value="1"/>
</dbReference>
<dbReference type="Proteomes" id="UP000030361">
    <property type="component" value="Chromosome"/>
</dbReference>
<dbReference type="InterPro" id="IPR051056">
    <property type="entry name" value="Glycosyl_Hydrolase_73"/>
</dbReference>
<evidence type="ECO:0000313" key="6">
    <source>
        <dbReference type="Proteomes" id="UP000030361"/>
    </source>
</evidence>
<evidence type="ECO:0000256" key="1">
    <source>
        <dbReference type="ARBA" id="ARBA00010266"/>
    </source>
</evidence>
<keyword evidence="6" id="KW-1185">Reference proteome</keyword>
<keyword evidence="3" id="KW-0732">Signal</keyword>
<organism evidence="5 6">
    <name type="scientific">Lentilactobacillus curieae</name>
    <dbReference type="NCBI Taxonomy" id="1138822"/>
    <lineage>
        <taxon>Bacteria</taxon>
        <taxon>Bacillati</taxon>
        <taxon>Bacillota</taxon>
        <taxon>Bacilli</taxon>
        <taxon>Lactobacillales</taxon>
        <taxon>Lactobacillaceae</taxon>
        <taxon>Lentilactobacillus</taxon>
    </lineage>
</organism>
<dbReference type="EMBL" id="CP018906">
    <property type="protein sequence ID" value="AQW22364.1"/>
    <property type="molecule type" value="Genomic_DNA"/>
</dbReference>